<evidence type="ECO:0000313" key="3">
    <source>
        <dbReference type="EMBL" id="UXE62528.1"/>
    </source>
</evidence>
<dbReference type="PANTHER" id="PTHR34800:SF1">
    <property type="entry name" value="TETRAPYRROLE-BINDING PROTEIN, CHLOROPLASTIC"/>
    <property type="match status" value="1"/>
</dbReference>
<feature type="domain" description="GUN4 N-terminal ARM-like repeat" evidence="2">
    <location>
        <begin position="10"/>
        <end position="89"/>
    </location>
</feature>
<gene>
    <name evidence="3" type="ORF">KA717_07140</name>
</gene>
<protein>
    <submittedName>
        <fullName evidence="3">GUN4 domain-containing protein</fullName>
    </submittedName>
</protein>
<feature type="domain" description="GUN4-like" evidence="1">
    <location>
        <begin position="97"/>
        <end position="236"/>
    </location>
</feature>
<evidence type="ECO:0000259" key="1">
    <source>
        <dbReference type="Pfam" id="PF05419"/>
    </source>
</evidence>
<dbReference type="Gene3D" id="1.10.10.1770">
    <property type="entry name" value="Gun4-like"/>
    <property type="match status" value="1"/>
</dbReference>
<dbReference type="Proteomes" id="UP001065613">
    <property type="component" value="Chromosome"/>
</dbReference>
<dbReference type="Pfam" id="PF16416">
    <property type="entry name" value="GUN4_N"/>
    <property type="match status" value="1"/>
</dbReference>
<dbReference type="GO" id="GO:0046906">
    <property type="term" value="F:tetrapyrrole binding"/>
    <property type="evidence" value="ECO:0007669"/>
    <property type="project" value="TreeGrafter"/>
</dbReference>
<dbReference type="SUPFAM" id="SSF140869">
    <property type="entry name" value="GUN4-like"/>
    <property type="match status" value="1"/>
</dbReference>
<reference evidence="3" key="1">
    <citation type="submission" date="2021-04" db="EMBL/GenBank/DDBJ databases">
        <title>Genome sequence of Woronichinia naegeliana from Washington state freshwater lake bloom.</title>
        <authorList>
            <person name="Dreher T.W."/>
        </authorList>
    </citation>
    <scope>NUCLEOTIDE SEQUENCE</scope>
    <source>
        <strain evidence="3">WA131</strain>
    </source>
</reference>
<dbReference type="InterPro" id="IPR008629">
    <property type="entry name" value="GUN4-like"/>
</dbReference>
<dbReference type="EMBL" id="CP073041">
    <property type="protein sequence ID" value="UXE62528.1"/>
    <property type="molecule type" value="Genomic_DNA"/>
</dbReference>
<dbReference type="KEGG" id="wna:KA717_07140"/>
<dbReference type="InterPro" id="IPR032192">
    <property type="entry name" value="GUN4_N"/>
</dbReference>
<name>A0A977KZ09_9CYAN</name>
<dbReference type="Pfam" id="PF05419">
    <property type="entry name" value="GUN4"/>
    <property type="match status" value="1"/>
</dbReference>
<dbReference type="InterPro" id="IPR016024">
    <property type="entry name" value="ARM-type_fold"/>
</dbReference>
<sequence>MTDSFPSSMLDSTLDLSQLASQLSNESEKNQLQSIGKLATLGEAGWQVLLDYLASHSPPVPNLVMGKIYQSLYALDDTKVQSFLAEHYPDGVVPLESSAQIDYRLLQIALARQEFELADNLTREKLCELAGSGAIQRKWLYFTEVEQFSAVDLHTINSLWWVHSEGRFGFSVQRKLWLSLGKDFVKLWPKIGWKNGNSWTKYPHGFIWALTAPVGHLPLLNQLRGVRVAASLFSHPVWAERNW</sequence>
<dbReference type="SUPFAM" id="SSF48371">
    <property type="entry name" value="ARM repeat"/>
    <property type="match status" value="1"/>
</dbReference>
<organism evidence="3">
    <name type="scientific">Woronichinia naegeliana WA131</name>
    <dbReference type="NCBI Taxonomy" id="2824559"/>
    <lineage>
        <taxon>Bacteria</taxon>
        <taxon>Bacillati</taxon>
        <taxon>Cyanobacteriota</taxon>
        <taxon>Cyanophyceae</taxon>
        <taxon>Synechococcales</taxon>
        <taxon>Coelosphaeriaceae</taxon>
        <taxon>Woronichinia</taxon>
    </lineage>
</organism>
<dbReference type="AlphaFoldDB" id="A0A977KZ09"/>
<proteinExistence type="predicted"/>
<evidence type="ECO:0000259" key="2">
    <source>
        <dbReference type="Pfam" id="PF16416"/>
    </source>
</evidence>
<dbReference type="GO" id="GO:0030288">
    <property type="term" value="C:outer membrane-bounded periplasmic space"/>
    <property type="evidence" value="ECO:0007669"/>
    <property type="project" value="TreeGrafter"/>
</dbReference>
<dbReference type="InterPro" id="IPR037215">
    <property type="entry name" value="GUN4-like_sf"/>
</dbReference>
<dbReference type="Gene3D" id="1.25.40.620">
    <property type="match status" value="1"/>
</dbReference>
<dbReference type="PANTHER" id="PTHR34800">
    <property type="entry name" value="TETRAPYRROLE-BINDING PROTEIN, CHLOROPLASTIC"/>
    <property type="match status" value="1"/>
</dbReference>
<dbReference type="CDD" id="cd16383">
    <property type="entry name" value="GUN4"/>
    <property type="match status" value="1"/>
</dbReference>
<accession>A0A977KZ09</accession>